<dbReference type="EMBL" id="AQGS01000014">
    <property type="protein sequence ID" value="EPS45475.1"/>
    <property type="molecule type" value="Genomic_DNA"/>
</dbReference>
<dbReference type="HOGENOM" id="CLU_1184964_0_0_1"/>
<dbReference type="OrthoDB" id="4199986at2759"/>
<reference evidence="1 2" key="1">
    <citation type="journal article" date="2013" name="PLoS Genet.">
        <title>Genomic mechanisms accounting for the adaptation to parasitism in nematode-trapping fungi.</title>
        <authorList>
            <person name="Meerupati T."/>
            <person name="Andersson K.M."/>
            <person name="Friman E."/>
            <person name="Kumar D."/>
            <person name="Tunlid A."/>
            <person name="Ahren D."/>
        </authorList>
    </citation>
    <scope>NUCLEOTIDE SEQUENCE [LARGE SCALE GENOMIC DNA]</scope>
    <source>
        <strain evidence="1 2">CBS 200.50</strain>
    </source>
</reference>
<reference evidence="2" key="2">
    <citation type="submission" date="2013-04" db="EMBL/GenBank/DDBJ databases">
        <title>Genomic mechanisms accounting for the adaptation to parasitism in nematode-trapping fungi.</title>
        <authorList>
            <person name="Ahren D.G."/>
        </authorList>
    </citation>
    <scope>NUCLEOTIDE SEQUENCE [LARGE SCALE GENOMIC DNA]</scope>
    <source>
        <strain evidence="2">CBS 200.50</strain>
    </source>
</reference>
<evidence type="ECO:0000313" key="2">
    <source>
        <dbReference type="Proteomes" id="UP000015100"/>
    </source>
</evidence>
<protein>
    <submittedName>
        <fullName evidence="1">Uncharacterized protein</fullName>
    </submittedName>
</protein>
<comment type="caution">
    <text evidence="1">The sequence shown here is derived from an EMBL/GenBank/DDBJ whole genome shotgun (WGS) entry which is preliminary data.</text>
</comment>
<keyword evidence="2" id="KW-1185">Reference proteome</keyword>
<dbReference type="Proteomes" id="UP000015100">
    <property type="component" value="Unassembled WGS sequence"/>
</dbReference>
<gene>
    <name evidence="1" type="ORF">H072_537</name>
</gene>
<name>S8AR70_DACHA</name>
<accession>S8AR70</accession>
<organism evidence="1 2">
    <name type="scientific">Dactylellina haptotyla (strain CBS 200.50)</name>
    <name type="common">Nematode-trapping fungus</name>
    <name type="synonym">Monacrosporium haptotylum</name>
    <dbReference type="NCBI Taxonomy" id="1284197"/>
    <lineage>
        <taxon>Eukaryota</taxon>
        <taxon>Fungi</taxon>
        <taxon>Dikarya</taxon>
        <taxon>Ascomycota</taxon>
        <taxon>Pezizomycotina</taxon>
        <taxon>Orbiliomycetes</taxon>
        <taxon>Orbiliales</taxon>
        <taxon>Orbiliaceae</taxon>
        <taxon>Dactylellina</taxon>
    </lineage>
</organism>
<sequence length="234" mass="25948">MSDKEQRVWKPMIDIPIDPQIRINELKAIVDNPNMYNDEIKLNIKAAIADLEAGTMPYRATIYQDGKAISLQEIDRSRPHWMEGGLACAGNTMYTGFHGGMIWLEVAMFAGGPSIFLQVLDDTGSDYLTLRLEDFGILQPFPDVLFPVSLITFNGIVNLYSFTVAARLWSQAGTYSIGDWFFERAVIQSAQPGGPRLSSSGLRQAYYRATCPLPSMATVFGTNKTNLVRALPAV</sequence>
<evidence type="ECO:0000313" key="1">
    <source>
        <dbReference type="EMBL" id="EPS45475.1"/>
    </source>
</evidence>
<dbReference type="AlphaFoldDB" id="S8AR70"/>
<dbReference type="STRING" id="1284197.S8AR70"/>
<proteinExistence type="predicted"/>